<sequence>MNTENEHIKSEKRHDRTGRSPMLTLIYKNQQRQSFAYAYLLESSYIESDAGDWITLNFGFTTVQLGGRGIVGIYHEITQHHAAELNEIEASDLSPNRGGILKINIIRPETGE</sequence>
<protein>
    <submittedName>
        <fullName evidence="2">Uncharacterized protein</fullName>
    </submittedName>
</protein>
<feature type="compositionally biased region" description="Basic and acidic residues" evidence="1">
    <location>
        <begin position="1"/>
        <end position="18"/>
    </location>
</feature>
<gene>
    <name evidence="2" type="ORF">SH580_17065</name>
</gene>
<dbReference type="RefSeq" id="WP_319832030.1">
    <property type="nucleotide sequence ID" value="NZ_CP138858.1"/>
</dbReference>
<organism evidence="2 3">
    <name type="scientific">Coraliomargarita algicola</name>
    <dbReference type="NCBI Taxonomy" id="3092156"/>
    <lineage>
        <taxon>Bacteria</taxon>
        <taxon>Pseudomonadati</taxon>
        <taxon>Verrucomicrobiota</taxon>
        <taxon>Opitutia</taxon>
        <taxon>Puniceicoccales</taxon>
        <taxon>Coraliomargaritaceae</taxon>
        <taxon>Coraliomargarita</taxon>
    </lineage>
</organism>
<dbReference type="EMBL" id="CP138858">
    <property type="protein sequence ID" value="WPJ95137.1"/>
    <property type="molecule type" value="Genomic_DNA"/>
</dbReference>
<name>A0ABZ0RJN4_9BACT</name>
<accession>A0ABZ0RJN4</accession>
<feature type="region of interest" description="Disordered" evidence="1">
    <location>
        <begin position="1"/>
        <end position="21"/>
    </location>
</feature>
<evidence type="ECO:0000256" key="1">
    <source>
        <dbReference type="SAM" id="MobiDB-lite"/>
    </source>
</evidence>
<reference evidence="2 3" key="1">
    <citation type="submission" date="2023-11" db="EMBL/GenBank/DDBJ databases">
        <title>Coraliomargarita sp. nov., isolated from marine algae.</title>
        <authorList>
            <person name="Lee J.K."/>
            <person name="Baek J.H."/>
            <person name="Kim J.M."/>
            <person name="Choi D.G."/>
            <person name="Jeon C.O."/>
        </authorList>
    </citation>
    <scope>NUCLEOTIDE SEQUENCE [LARGE SCALE GENOMIC DNA]</scope>
    <source>
        <strain evidence="2 3">J2-16</strain>
    </source>
</reference>
<dbReference type="Proteomes" id="UP001324993">
    <property type="component" value="Chromosome"/>
</dbReference>
<keyword evidence="3" id="KW-1185">Reference proteome</keyword>
<evidence type="ECO:0000313" key="3">
    <source>
        <dbReference type="Proteomes" id="UP001324993"/>
    </source>
</evidence>
<proteinExistence type="predicted"/>
<evidence type="ECO:0000313" key="2">
    <source>
        <dbReference type="EMBL" id="WPJ95137.1"/>
    </source>
</evidence>